<sequence>MGASGWDHIVPYREDFSAALHELREKALADGDYYWPHDLPRPKTLADIERIEEESVWETGFHSILDVTKVTTVEPKDPYDIRVYHAARPVTPAELAGLHIDKPVQTDIADLNTLATVRSCGRLAVIHDDEGIPTHLYFFGHSGD</sequence>
<protein>
    <submittedName>
        <fullName evidence="1">Uncharacterized protein</fullName>
    </submittedName>
</protein>
<keyword evidence="2" id="KW-1185">Reference proteome</keyword>
<dbReference type="RefSeq" id="WP_184787133.1">
    <property type="nucleotide sequence ID" value="NZ_BONT01000045.1"/>
</dbReference>
<name>A0A841FM40_9ACTN</name>
<evidence type="ECO:0000313" key="2">
    <source>
        <dbReference type="Proteomes" id="UP000548476"/>
    </source>
</evidence>
<gene>
    <name evidence="1" type="ORF">HNR73_002107</name>
</gene>
<dbReference type="Proteomes" id="UP000548476">
    <property type="component" value="Unassembled WGS sequence"/>
</dbReference>
<dbReference type="EMBL" id="JACHGT010000004">
    <property type="protein sequence ID" value="MBB6034257.1"/>
    <property type="molecule type" value="Genomic_DNA"/>
</dbReference>
<proteinExistence type="predicted"/>
<comment type="caution">
    <text evidence="1">The sequence shown here is derived from an EMBL/GenBank/DDBJ whole genome shotgun (WGS) entry which is preliminary data.</text>
</comment>
<evidence type="ECO:0000313" key="1">
    <source>
        <dbReference type="EMBL" id="MBB6034257.1"/>
    </source>
</evidence>
<reference evidence="1 2" key="1">
    <citation type="submission" date="2020-08" db="EMBL/GenBank/DDBJ databases">
        <title>Genomic Encyclopedia of Type Strains, Phase IV (KMG-IV): sequencing the most valuable type-strain genomes for metagenomic binning, comparative biology and taxonomic classification.</title>
        <authorList>
            <person name="Goeker M."/>
        </authorList>
    </citation>
    <scope>NUCLEOTIDE SEQUENCE [LARGE SCALE GENOMIC DNA]</scope>
    <source>
        <strain evidence="1 2">YIM 65646</strain>
    </source>
</reference>
<accession>A0A841FM40</accession>
<dbReference type="AlphaFoldDB" id="A0A841FM40"/>
<organism evidence="1 2">
    <name type="scientific">Phytomonospora endophytica</name>
    <dbReference type="NCBI Taxonomy" id="714109"/>
    <lineage>
        <taxon>Bacteria</taxon>
        <taxon>Bacillati</taxon>
        <taxon>Actinomycetota</taxon>
        <taxon>Actinomycetes</taxon>
        <taxon>Micromonosporales</taxon>
        <taxon>Micromonosporaceae</taxon>
        <taxon>Phytomonospora</taxon>
    </lineage>
</organism>